<keyword evidence="2" id="KW-1185">Reference proteome</keyword>
<proteinExistence type="predicted"/>
<evidence type="ECO:0000313" key="1">
    <source>
        <dbReference type="EMBL" id="GAB1225336.1"/>
    </source>
</evidence>
<dbReference type="Proteomes" id="UP001628156">
    <property type="component" value="Unassembled WGS sequence"/>
</dbReference>
<comment type="caution">
    <text evidence="1">The sequence shown here is derived from an EMBL/GenBank/DDBJ whole genome shotgun (WGS) entry which is preliminary data.</text>
</comment>
<gene>
    <name evidence="1" type="ORF">ENUP19_0248G0110</name>
</gene>
<evidence type="ECO:0000313" key="2">
    <source>
        <dbReference type="Proteomes" id="UP001628156"/>
    </source>
</evidence>
<reference evidence="1 2" key="1">
    <citation type="journal article" date="2019" name="PLoS Negl. Trop. Dis.">
        <title>Whole genome sequencing of Entamoeba nuttalli reveals mammalian host-related molecular signatures and a novel octapeptide-repeat surface protein.</title>
        <authorList>
            <person name="Tanaka M."/>
            <person name="Makiuchi T."/>
            <person name="Komiyama T."/>
            <person name="Shiina T."/>
            <person name="Osaki K."/>
            <person name="Tachibana H."/>
        </authorList>
    </citation>
    <scope>NUCLEOTIDE SEQUENCE [LARGE SCALE GENOMIC DNA]</scope>
    <source>
        <strain evidence="1 2">P19-061405</strain>
    </source>
</reference>
<dbReference type="EMBL" id="BAAFRS010000248">
    <property type="protein sequence ID" value="GAB1225336.1"/>
    <property type="molecule type" value="Genomic_DNA"/>
</dbReference>
<sequence>MSTELNNVIIKNQNNLTELKQKTLELDERMNKCDEKIQQLYSMYYLDQTYSDKQNITSNQ</sequence>
<name>A0ABQ0DR52_9EUKA</name>
<protein>
    <submittedName>
        <fullName evidence="1">Uncharacterized protein</fullName>
    </submittedName>
</protein>
<organism evidence="1 2">
    <name type="scientific">Entamoeba nuttalli</name>
    <dbReference type="NCBI Taxonomy" id="412467"/>
    <lineage>
        <taxon>Eukaryota</taxon>
        <taxon>Amoebozoa</taxon>
        <taxon>Evosea</taxon>
        <taxon>Archamoebae</taxon>
        <taxon>Mastigamoebida</taxon>
        <taxon>Entamoebidae</taxon>
        <taxon>Entamoeba</taxon>
    </lineage>
</organism>
<accession>A0ABQ0DR52</accession>